<dbReference type="GO" id="GO:0000976">
    <property type="term" value="F:transcription cis-regulatory region binding"/>
    <property type="evidence" value="ECO:0007669"/>
    <property type="project" value="TreeGrafter"/>
</dbReference>
<evidence type="ECO:0000256" key="1">
    <source>
        <dbReference type="ARBA" id="ARBA00023015"/>
    </source>
</evidence>
<name>A0A4R0IX71_9ACTN</name>
<dbReference type="InterPro" id="IPR041347">
    <property type="entry name" value="MftR_C"/>
</dbReference>
<evidence type="ECO:0000256" key="4">
    <source>
        <dbReference type="PROSITE-ProRule" id="PRU00335"/>
    </source>
</evidence>
<dbReference type="Pfam" id="PF00440">
    <property type="entry name" value="TetR_N"/>
    <property type="match status" value="1"/>
</dbReference>
<keyword evidence="7" id="KW-1185">Reference proteome</keyword>
<keyword evidence="2 4" id="KW-0238">DNA-binding</keyword>
<dbReference type="PANTHER" id="PTHR30055:SF238">
    <property type="entry name" value="MYCOFACTOCIN BIOSYNTHESIS TRANSCRIPTIONAL REGULATOR MFTR-RELATED"/>
    <property type="match status" value="1"/>
</dbReference>
<dbReference type="Gene3D" id="1.10.357.10">
    <property type="entry name" value="Tetracycline Repressor, domain 2"/>
    <property type="match status" value="1"/>
</dbReference>
<evidence type="ECO:0000313" key="6">
    <source>
        <dbReference type="EMBL" id="TCC37520.1"/>
    </source>
</evidence>
<comment type="caution">
    <text evidence="6">The sequence shown here is derived from an EMBL/GenBank/DDBJ whole genome shotgun (WGS) entry which is preliminary data.</text>
</comment>
<accession>A0A4R0IX71</accession>
<sequence length="173" mass="18070">MLAAALELFIERGYDGTSVGEIAARAGVTEMTFFRHFPGKASLLVDDPYDPVIGASIRAQPASLDPISRAARGVRAAWREIPPASVEDVRVRLRIVARTPALRAGIAAGTAATAAMIAEALTDGTTTRTAALIAANAVMGALNTALLEWSMTDDDDLGQAIVCALDVLEGRHG</sequence>
<dbReference type="EMBL" id="SJKD01000015">
    <property type="protein sequence ID" value="TCC37520.1"/>
    <property type="molecule type" value="Genomic_DNA"/>
</dbReference>
<evidence type="ECO:0000256" key="2">
    <source>
        <dbReference type="ARBA" id="ARBA00023125"/>
    </source>
</evidence>
<evidence type="ECO:0000259" key="5">
    <source>
        <dbReference type="PROSITE" id="PS50977"/>
    </source>
</evidence>
<reference evidence="6 7" key="1">
    <citation type="submission" date="2019-02" db="EMBL/GenBank/DDBJ databases">
        <title>Kribbella capetownensis sp. nov. and Kribbella speibonae sp. nov., isolated from soil.</title>
        <authorList>
            <person name="Curtis S.M."/>
            <person name="Norton I."/>
            <person name="Everest G.J."/>
            <person name="Meyers P.R."/>
        </authorList>
    </citation>
    <scope>NUCLEOTIDE SEQUENCE [LARGE SCALE GENOMIC DNA]</scope>
    <source>
        <strain evidence="6 7">YM53</strain>
    </source>
</reference>
<keyword evidence="1" id="KW-0805">Transcription regulation</keyword>
<dbReference type="Proteomes" id="UP000293342">
    <property type="component" value="Unassembled WGS sequence"/>
</dbReference>
<dbReference type="Gene3D" id="1.10.10.60">
    <property type="entry name" value="Homeodomain-like"/>
    <property type="match status" value="1"/>
</dbReference>
<gene>
    <name evidence="6" type="ORF">E0H75_40865</name>
</gene>
<proteinExistence type="predicted"/>
<evidence type="ECO:0000256" key="3">
    <source>
        <dbReference type="ARBA" id="ARBA00023163"/>
    </source>
</evidence>
<dbReference type="PANTHER" id="PTHR30055">
    <property type="entry name" value="HTH-TYPE TRANSCRIPTIONAL REGULATOR RUTR"/>
    <property type="match status" value="1"/>
</dbReference>
<dbReference type="AlphaFoldDB" id="A0A4R0IX71"/>
<dbReference type="OrthoDB" id="9805134at2"/>
<dbReference type="InterPro" id="IPR009057">
    <property type="entry name" value="Homeodomain-like_sf"/>
</dbReference>
<protein>
    <submittedName>
        <fullName evidence="6">TetR/AcrR family transcriptional regulator</fullName>
    </submittedName>
</protein>
<dbReference type="Pfam" id="PF17754">
    <property type="entry name" value="TetR_C_14"/>
    <property type="match status" value="1"/>
</dbReference>
<feature type="domain" description="HTH tetR-type" evidence="5">
    <location>
        <begin position="1"/>
        <end position="55"/>
    </location>
</feature>
<dbReference type="InterPro" id="IPR050109">
    <property type="entry name" value="HTH-type_TetR-like_transc_reg"/>
</dbReference>
<dbReference type="PRINTS" id="PR00455">
    <property type="entry name" value="HTHTETR"/>
</dbReference>
<keyword evidence="3" id="KW-0804">Transcription</keyword>
<feature type="DNA-binding region" description="H-T-H motif" evidence="4">
    <location>
        <begin position="18"/>
        <end position="37"/>
    </location>
</feature>
<dbReference type="InterPro" id="IPR001647">
    <property type="entry name" value="HTH_TetR"/>
</dbReference>
<organism evidence="6 7">
    <name type="scientific">Kribbella capetownensis</name>
    <dbReference type="NCBI Taxonomy" id="1572659"/>
    <lineage>
        <taxon>Bacteria</taxon>
        <taxon>Bacillati</taxon>
        <taxon>Actinomycetota</taxon>
        <taxon>Actinomycetes</taxon>
        <taxon>Propionibacteriales</taxon>
        <taxon>Kribbellaceae</taxon>
        <taxon>Kribbella</taxon>
    </lineage>
</organism>
<dbReference type="SUPFAM" id="SSF46689">
    <property type="entry name" value="Homeodomain-like"/>
    <property type="match status" value="1"/>
</dbReference>
<dbReference type="GO" id="GO:0003700">
    <property type="term" value="F:DNA-binding transcription factor activity"/>
    <property type="evidence" value="ECO:0007669"/>
    <property type="project" value="TreeGrafter"/>
</dbReference>
<dbReference type="PROSITE" id="PS50977">
    <property type="entry name" value="HTH_TETR_2"/>
    <property type="match status" value="1"/>
</dbReference>
<evidence type="ECO:0000313" key="7">
    <source>
        <dbReference type="Proteomes" id="UP000293342"/>
    </source>
</evidence>